<evidence type="ECO:0000256" key="1">
    <source>
        <dbReference type="ARBA" id="ARBA00011947"/>
    </source>
</evidence>
<dbReference type="CDD" id="cd00351">
    <property type="entry name" value="TS_Pyrimidine_HMase"/>
    <property type="match status" value="1"/>
</dbReference>
<evidence type="ECO:0000256" key="2">
    <source>
        <dbReference type="ARBA" id="ARBA00022603"/>
    </source>
</evidence>
<accession>A0A6M3LDS9</accession>
<protein>
    <recommendedName>
        <fullName evidence="1">thymidylate synthase</fullName>
        <ecNumber evidence="1">2.1.1.45</ecNumber>
    </recommendedName>
</protein>
<sequence>MKQYLNIIHQILSYGEWKENRTGVRTLTCPNIVFSHNMSDGFPLLSTKRMPLKTIAVELEGFIKGISSKKWFQERHANIWDEWANPTEVDRKIQLKDCHTTQFEKSLLKLHSPEYKKQVQKTEDDLGPIYGVQWRRFNRIYDEDDNGCMETYDQLKTIVDMLKTNPNDRRMVCSAWNPVQMNRMALPPCHFAWNLVHLNGVLNLCWIQRSCDLMLGVPFNIASYALLLLLLCKESGFRPGNLTGVLVDCHIYENHLDAAKMQLERNTYPLPSVEIPDIIALDDGTEKPFSIFDWTHQNYHLNNYTYWPSLKMDVAV</sequence>
<dbReference type="NCBIfam" id="TIGR03284">
    <property type="entry name" value="thym_sym"/>
    <property type="match status" value="1"/>
</dbReference>
<feature type="domain" description="Thymidylate synthase/dCMP hydroxymethylase" evidence="4">
    <location>
        <begin position="2"/>
        <end position="316"/>
    </location>
</feature>
<dbReference type="PANTHER" id="PTHR11548:SF1">
    <property type="entry name" value="THYMIDYLATE SYNTHASE 1"/>
    <property type="match status" value="1"/>
</dbReference>
<dbReference type="PANTHER" id="PTHR11548">
    <property type="entry name" value="THYMIDYLATE SYNTHASE 1"/>
    <property type="match status" value="1"/>
</dbReference>
<gene>
    <name evidence="5" type="ORF">MM415B03258_0013</name>
</gene>
<dbReference type="EMBL" id="MT143013">
    <property type="protein sequence ID" value="QJA91792.1"/>
    <property type="molecule type" value="Genomic_DNA"/>
</dbReference>
<dbReference type="SUPFAM" id="SSF55831">
    <property type="entry name" value="Thymidylate synthase/dCMP hydroxymethylase"/>
    <property type="match status" value="1"/>
</dbReference>
<dbReference type="AlphaFoldDB" id="A0A6M3LDS9"/>
<evidence type="ECO:0000259" key="4">
    <source>
        <dbReference type="Pfam" id="PF00303"/>
    </source>
</evidence>
<evidence type="ECO:0000256" key="3">
    <source>
        <dbReference type="ARBA" id="ARBA00022679"/>
    </source>
</evidence>
<dbReference type="PRINTS" id="PR00108">
    <property type="entry name" value="THYMDSNTHASE"/>
</dbReference>
<keyword evidence="2" id="KW-0489">Methyltransferase</keyword>
<dbReference type="GO" id="GO:0004799">
    <property type="term" value="F:thymidylate synthase activity"/>
    <property type="evidence" value="ECO:0007669"/>
    <property type="project" value="UniProtKB-EC"/>
</dbReference>
<dbReference type="InterPro" id="IPR000398">
    <property type="entry name" value="Thymidylate_synthase"/>
</dbReference>
<dbReference type="EC" id="2.1.1.45" evidence="1"/>
<keyword evidence="3" id="KW-0808">Transferase</keyword>
<dbReference type="InterPro" id="IPR023451">
    <property type="entry name" value="Thymidate_synth/dCMP_Mease_dom"/>
</dbReference>
<dbReference type="Pfam" id="PF00303">
    <property type="entry name" value="Thymidylat_synt"/>
    <property type="match status" value="1"/>
</dbReference>
<dbReference type="Gene3D" id="3.30.572.10">
    <property type="entry name" value="Thymidylate synthase/dCMP hydroxymethylase domain"/>
    <property type="match status" value="1"/>
</dbReference>
<evidence type="ECO:0000313" key="5">
    <source>
        <dbReference type="EMBL" id="QJA91792.1"/>
    </source>
</evidence>
<dbReference type="GO" id="GO:0006231">
    <property type="term" value="P:dTMP biosynthetic process"/>
    <property type="evidence" value="ECO:0007669"/>
    <property type="project" value="InterPro"/>
</dbReference>
<name>A0A6M3LDS9_9ZZZZ</name>
<reference evidence="5" key="1">
    <citation type="submission" date="2020-03" db="EMBL/GenBank/DDBJ databases">
        <title>The deep terrestrial virosphere.</title>
        <authorList>
            <person name="Holmfeldt K."/>
            <person name="Nilsson E."/>
            <person name="Simone D."/>
            <person name="Lopez-Fernandez M."/>
            <person name="Wu X."/>
            <person name="de Brujin I."/>
            <person name="Lundin D."/>
            <person name="Andersson A."/>
            <person name="Bertilsson S."/>
            <person name="Dopson M."/>
        </authorList>
    </citation>
    <scope>NUCLEOTIDE SEQUENCE</scope>
    <source>
        <strain evidence="5">MM415B03258</strain>
    </source>
</reference>
<dbReference type="GO" id="GO:0005829">
    <property type="term" value="C:cytosol"/>
    <property type="evidence" value="ECO:0007669"/>
    <property type="project" value="TreeGrafter"/>
</dbReference>
<proteinExistence type="inferred from homology"/>
<dbReference type="InterPro" id="IPR036926">
    <property type="entry name" value="Thymidate_synth/dCMP_Mease_sf"/>
</dbReference>
<dbReference type="HAMAP" id="MF_00008">
    <property type="entry name" value="Thymidy_synth_bact"/>
    <property type="match status" value="1"/>
</dbReference>
<dbReference type="GO" id="GO:0032259">
    <property type="term" value="P:methylation"/>
    <property type="evidence" value="ECO:0007669"/>
    <property type="project" value="UniProtKB-KW"/>
</dbReference>
<dbReference type="InterPro" id="IPR045097">
    <property type="entry name" value="Thymidate_synth/dCMP_Mease"/>
</dbReference>
<organism evidence="5">
    <name type="scientific">viral metagenome</name>
    <dbReference type="NCBI Taxonomy" id="1070528"/>
    <lineage>
        <taxon>unclassified sequences</taxon>
        <taxon>metagenomes</taxon>
        <taxon>organismal metagenomes</taxon>
    </lineage>
</organism>